<dbReference type="EMBL" id="CM045763">
    <property type="protein sequence ID" value="KAI8021914.1"/>
    <property type="molecule type" value="Genomic_DNA"/>
</dbReference>
<keyword evidence="2" id="KW-1185">Reference proteome</keyword>
<reference evidence="1 2" key="1">
    <citation type="journal article" date="2022" name="Plant J.">
        <title>Chromosome-level genome of Camellia lanceoleosa provides a valuable resource for understanding genome evolution and self-incompatibility.</title>
        <authorList>
            <person name="Gong W."/>
            <person name="Xiao S."/>
            <person name="Wang L."/>
            <person name="Liao Z."/>
            <person name="Chang Y."/>
            <person name="Mo W."/>
            <person name="Hu G."/>
            <person name="Li W."/>
            <person name="Zhao G."/>
            <person name="Zhu H."/>
            <person name="Hu X."/>
            <person name="Ji K."/>
            <person name="Xiang X."/>
            <person name="Song Q."/>
            <person name="Yuan D."/>
            <person name="Jin S."/>
            <person name="Zhang L."/>
        </authorList>
    </citation>
    <scope>NUCLEOTIDE SEQUENCE [LARGE SCALE GENOMIC DNA]</scope>
    <source>
        <strain evidence="1">SQ_2022a</strain>
    </source>
</reference>
<name>A0ACC0I8A5_9ERIC</name>
<sequence length="93" mass="10848">MNEIKNGRDRESNLKVDRHQIRAYIIWIRKARLSQFQSKVKAKKTIGLPFFFDDFDLVSASHVQVCFNHFLFDGYASVHFVDVKAEPSTGQMQ</sequence>
<accession>A0ACC0I8A5</accession>
<organism evidence="1 2">
    <name type="scientific">Camellia lanceoleosa</name>
    <dbReference type="NCBI Taxonomy" id="1840588"/>
    <lineage>
        <taxon>Eukaryota</taxon>
        <taxon>Viridiplantae</taxon>
        <taxon>Streptophyta</taxon>
        <taxon>Embryophyta</taxon>
        <taxon>Tracheophyta</taxon>
        <taxon>Spermatophyta</taxon>
        <taxon>Magnoliopsida</taxon>
        <taxon>eudicotyledons</taxon>
        <taxon>Gunneridae</taxon>
        <taxon>Pentapetalae</taxon>
        <taxon>asterids</taxon>
        <taxon>Ericales</taxon>
        <taxon>Theaceae</taxon>
        <taxon>Camellia</taxon>
    </lineage>
</organism>
<protein>
    <submittedName>
        <fullName evidence="1">Uncharacterized protein</fullName>
    </submittedName>
</protein>
<evidence type="ECO:0000313" key="2">
    <source>
        <dbReference type="Proteomes" id="UP001060215"/>
    </source>
</evidence>
<gene>
    <name evidence="1" type="ORF">LOK49_LG03G00518</name>
</gene>
<comment type="caution">
    <text evidence="1">The sequence shown here is derived from an EMBL/GenBank/DDBJ whole genome shotgun (WGS) entry which is preliminary data.</text>
</comment>
<proteinExistence type="predicted"/>
<dbReference type="Proteomes" id="UP001060215">
    <property type="component" value="Chromosome 6"/>
</dbReference>
<evidence type="ECO:0000313" key="1">
    <source>
        <dbReference type="EMBL" id="KAI8021914.1"/>
    </source>
</evidence>